<comment type="similarity">
    <text evidence="1">Belongs to the cystatin family. Phytocystatin subfamily.</text>
</comment>
<dbReference type="Proteomes" id="UP000636709">
    <property type="component" value="Unassembled WGS sequence"/>
</dbReference>
<evidence type="ECO:0000256" key="2">
    <source>
        <dbReference type="ARBA" id="ARBA00022690"/>
    </source>
</evidence>
<dbReference type="InterPro" id="IPR046350">
    <property type="entry name" value="Cystatin_sf"/>
</dbReference>
<comment type="caution">
    <text evidence="6">The sequence shown here is derived from an EMBL/GenBank/DDBJ whole genome shotgun (WGS) entry which is preliminary data.</text>
</comment>
<feature type="domain" description="Cystatin" evidence="5">
    <location>
        <begin position="33"/>
        <end position="122"/>
    </location>
</feature>
<evidence type="ECO:0000256" key="3">
    <source>
        <dbReference type="ARBA" id="ARBA00022704"/>
    </source>
</evidence>
<accession>A0A835BSB7</accession>
<dbReference type="Gene3D" id="3.10.450.10">
    <property type="match status" value="1"/>
</dbReference>
<dbReference type="PANTHER" id="PTHR47116">
    <property type="entry name" value="PHLOEM FILAMENT PROTEIN"/>
    <property type="match status" value="1"/>
</dbReference>
<keyword evidence="3" id="KW-0789">Thiol protease inhibitor</keyword>
<dbReference type="SMART" id="SM00043">
    <property type="entry name" value="CY"/>
    <property type="match status" value="1"/>
</dbReference>
<dbReference type="Pfam" id="PF16845">
    <property type="entry name" value="SQAPI"/>
    <property type="match status" value="1"/>
</dbReference>
<dbReference type="SUPFAM" id="SSF54403">
    <property type="entry name" value="Cystatin/monellin"/>
    <property type="match status" value="1"/>
</dbReference>
<evidence type="ECO:0000256" key="1">
    <source>
        <dbReference type="ARBA" id="ARBA00007233"/>
    </source>
</evidence>
<dbReference type="EMBL" id="JACEFO010001864">
    <property type="protein sequence ID" value="KAF8698419.1"/>
    <property type="molecule type" value="Genomic_DNA"/>
</dbReference>
<dbReference type="OrthoDB" id="752087at2759"/>
<reference evidence="6" key="1">
    <citation type="submission" date="2020-07" db="EMBL/GenBank/DDBJ databases">
        <title>Genome sequence and genetic diversity analysis of an under-domesticated orphan crop, white fonio (Digitaria exilis).</title>
        <authorList>
            <person name="Bennetzen J.L."/>
            <person name="Chen S."/>
            <person name="Ma X."/>
            <person name="Wang X."/>
            <person name="Yssel A.E.J."/>
            <person name="Chaluvadi S.R."/>
            <person name="Johnson M."/>
            <person name="Gangashetty P."/>
            <person name="Hamidou F."/>
            <person name="Sanogo M.D."/>
            <person name="Zwaenepoel A."/>
            <person name="Wallace J."/>
            <person name="Van De Peer Y."/>
            <person name="Van Deynze A."/>
        </authorList>
    </citation>
    <scope>NUCLEOTIDE SEQUENCE</scope>
    <source>
        <tissue evidence="6">Leaves</tissue>
    </source>
</reference>
<proteinExistence type="inferred from homology"/>
<sequence>MTRSIVPSMLIVAAAVIGLCSVAPAAAEGEMPQMGGGWEHIRDVNDPHIQELGRWAVSEHVKVANDGLRFVKVVSGREQAYYGVSYELVTEATNGAGKSAAYGAVVYELENKTRELMAFRPTN</sequence>
<protein>
    <recommendedName>
        <fullName evidence="5">Cystatin domain-containing protein</fullName>
    </recommendedName>
</protein>
<evidence type="ECO:0000256" key="4">
    <source>
        <dbReference type="SAM" id="SignalP"/>
    </source>
</evidence>
<dbReference type="GO" id="GO:0004869">
    <property type="term" value="F:cysteine-type endopeptidase inhibitor activity"/>
    <property type="evidence" value="ECO:0007669"/>
    <property type="project" value="UniProtKB-KW"/>
</dbReference>
<gene>
    <name evidence="6" type="ORF">HU200_035158</name>
</gene>
<evidence type="ECO:0000313" key="6">
    <source>
        <dbReference type="EMBL" id="KAF8698419.1"/>
    </source>
</evidence>
<dbReference type="AlphaFoldDB" id="A0A835BSB7"/>
<evidence type="ECO:0000259" key="5">
    <source>
        <dbReference type="SMART" id="SM00043"/>
    </source>
</evidence>
<keyword evidence="2" id="KW-0646">Protease inhibitor</keyword>
<evidence type="ECO:0000313" key="7">
    <source>
        <dbReference type="Proteomes" id="UP000636709"/>
    </source>
</evidence>
<dbReference type="CDD" id="cd00042">
    <property type="entry name" value="CY"/>
    <property type="match status" value="1"/>
</dbReference>
<dbReference type="InterPro" id="IPR000010">
    <property type="entry name" value="Cystatin_dom"/>
</dbReference>
<organism evidence="6 7">
    <name type="scientific">Digitaria exilis</name>
    <dbReference type="NCBI Taxonomy" id="1010633"/>
    <lineage>
        <taxon>Eukaryota</taxon>
        <taxon>Viridiplantae</taxon>
        <taxon>Streptophyta</taxon>
        <taxon>Embryophyta</taxon>
        <taxon>Tracheophyta</taxon>
        <taxon>Spermatophyta</taxon>
        <taxon>Magnoliopsida</taxon>
        <taxon>Liliopsida</taxon>
        <taxon>Poales</taxon>
        <taxon>Poaceae</taxon>
        <taxon>PACMAD clade</taxon>
        <taxon>Panicoideae</taxon>
        <taxon>Panicodae</taxon>
        <taxon>Paniceae</taxon>
        <taxon>Anthephorinae</taxon>
        <taxon>Digitaria</taxon>
    </lineage>
</organism>
<dbReference type="InterPro" id="IPR027214">
    <property type="entry name" value="Cystatin"/>
</dbReference>
<name>A0A835BSB7_9POAL</name>
<feature type="chain" id="PRO_5032824771" description="Cystatin domain-containing protein" evidence="4">
    <location>
        <begin position="28"/>
        <end position="123"/>
    </location>
</feature>
<feature type="signal peptide" evidence="4">
    <location>
        <begin position="1"/>
        <end position="27"/>
    </location>
</feature>
<keyword evidence="4" id="KW-0732">Signal</keyword>
<keyword evidence="7" id="KW-1185">Reference proteome</keyword>